<organism evidence="1 2">
    <name type="scientific">Notoacmeibacter marinus</name>
    <dbReference type="NCBI Taxonomy" id="1876515"/>
    <lineage>
        <taxon>Bacteria</taxon>
        <taxon>Pseudomonadati</taxon>
        <taxon>Pseudomonadota</taxon>
        <taxon>Alphaproteobacteria</taxon>
        <taxon>Hyphomicrobiales</taxon>
        <taxon>Notoacmeibacteraceae</taxon>
        <taxon>Notoacmeibacter</taxon>
    </lineage>
</organism>
<dbReference type="Proteomes" id="UP000215405">
    <property type="component" value="Unassembled WGS sequence"/>
</dbReference>
<accession>A0A231UWX0</accession>
<dbReference type="Pfam" id="PF11015">
    <property type="entry name" value="DUF2853"/>
    <property type="match status" value="1"/>
</dbReference>
<dbReference type="Gene3D" id="1.10.238.120">
    <property type="entry name" value="Jann4075-like"/>
    <property type="match status" value="1"/>
</dbReference>
<dbReference type="RefSeq" id="WP_094077199.1">
    <property type="nucleotide sequence ID" value="NZ_NBYO01000002.1"/>
</dbReference>
<dbReference type="SUPFAM" id="SSF158587">
    <property type="entry name" value="Jann4075-like"/>
    <property type="match status" value="1"/>
</dbReference>
<evidence type="ECO:0000313" key="1">
    <source>
        <dbReference type="EMBL" id="OXT00372.1"/>
    </source>
</evidence>
<proteinExistence type="predicted"/>
<keyword evidence="2" id="KW-1185">Reference proteome</keyword>
<protein>
    <recommendedName>
        <fullName evidence="3">DUF2853 domain-containing protein</fullName>
    </recommendedName>
</protein>
<name>A0A231UWX0_9HYPH</name>
<dbReference type="InterPro" id="IPR021274">
    <property type="entry name" value="DUF2853"/>
</dbReference>
<comment type="caution">
    <text evidence="1">The sequence shown here is derived from an EMBL/GenBank/DDBJ whole genome shotgun (WGS) entry which is preliminary data.</text>
</comment>
<evidence type="ECO:0008006" key="3">
    <source>
        <dbReference type="Google" id="ProtNLM"/>
    </source>
</evidence>
<dbReference type="AlphaFoldDB" id="A0A231UWX0"/>
<dbReference type="EMBL" id="NBYO01000002">
    <property type="protein sequence ID" value="OXT00372.1"/>
    <property type="molecule type" value="Genomic_DNA"/>
</dbReference>
<reference evidence="2" key="1">
    <citation type="journal article" date="2017" name="Int. J. Syst. Evol. Microbiol.">
        <title>Notoacmeibacter marinus gen. nov., sp. nov., isolated from the gut of a limpet and proposal of Notoacmeibacteraceae fam. nov. in the order Rhizobiales of the class Alphaproteobacteria.</title>
        <authorList>
            <person name="Huang Z."/>
            <person name="Guo F."/>
            <person name="Lai Q."/>
        </authorList>
    </citation>
    <scope>NUCLEOTIDE SEQUENCE [LARGE SCALE GENOMIC DNA]</scope>
    <source>
        <strain evidence="2">XMTR2A4</strain>
    </source>
</reference>
<gene>
    <name evidence="1" type="ORF">B7H23_09550</name>
</gene>
<dbReference type="InterPro" id="IPR023154">
    <property type="entry name" value="Jann4075-like_sf"/>
</dbReference>
<sequence>MAKYAEQLKSYDKDADMAVLETIEKRYASVLARRETRTVACSQKSERETVAKNWAQDKLGVSYEDGIKAVEAMCAMMKGTRAKNRAVFYYLVAKKLDKLDTVRKM</sequence>
<evidence type="ECO:0000313" key="2">
    <source>
        <dbReference type="Proteomes" id="UP000215405"/>
    </source>
</evidence>